<reference evidence="2 3" key="1">
    <citation type="submission" date="2018-08" db="EMBL/GenBank/DDBJ databases">
        <title>Recombination of ecologically and evolutionarily significant loci maintains genetic cohesion in the Pseudomonas syringae species complex.</title>
        <authorList>
            <person name="Dillon M."/>
            <person name="Thakur S."/>
            <person name="Almeida R.N.D."/>
            <person name="Weir B.S."/>
            <person name="Guttman D.S."/>
        </authorList>
    </citation>
    <scope>NUCLEOTIDE SEQUENCE [LARGE SCALE GENOMIC DNA]</scope>
    <source>
        <strain evidence="2 3">ICMP 3706</strain>
    </source>
</reference>
<comment type="caution">
    <text evidence="2">The sequence shown here is derived from an EMBL/GenBank/DDBJ whole genome shotgun (WGS) entry which is preliminary data.</text>
</comment>
<gene>
    <name evidence="2" type="ORF">ALQ30_03152</name>
</gene>
<feature type="compositionally biased region" description="Low complexity" evidence="1">
    <location>
        <begin position="63"/>
        <end position="121"/>
    </location>
</feature>
<sequence>MSADEKRIRDFAYQIWESEGKPSGHDERHWEMARKLAEAEALAPNKSSVRKSSKPKLPEVDSAKAPAKGAAKPVAKSAPAAKPAAKPAAETKTKPAAKAAPKPAPKAKPAAAAPTDAPAKPAAKKPRKPSNS</sequence>
<dbReference type="InterPro" id="IPR021327">
    <property type="entry name" value="DUF2934"/>
</dbReference>
<dbReference type="RefSeq" id="WP_058408154.1">
    <property type="nucleotide sequence ID" value="NZ_RBQE01000118.1"/>
</dbReference>
<name>A0A3M4AY10_9PSED</name>
<organism evidence="2 3">
    <name type="scientific">Pseudomonas syringae pv. persicae</name>
    <dbReference type="NCBI Taxonomy" id="237306"/>
    <lineage>
        <taxon>Bacteria</taxon>
        <taxon>Pseudomonadati</taxon>
        <taxon>Pseudomonadota</taxon>
        <taxon>Gammaproteobacteria</taxon>
        <taxon>Pseudomonadales</taxon>
        <taxon>Pseudomonadaceae</taxon>
        <taxon>Pseudomonas</taxon>
    </lineage>
</organism>
<dbReference type="Proteomes" id="UP000281604">
    <property type="component" value="Unassembled WGS sequence"/>
</dbReference>
<evidence type="ECO:0000313" key="2">
    <source>
        <dbReference type="EMBL" id="RMP11747.1"/>
    </source>
</evidence>
<accession>A0A3M4AY10</accession>
<dbReference type="Pfam" id="PF11154">
    <property type="entry name" value="DUF2934"/>
    <property type="match status" value="1"/>
</dbReference>
<dbReference type="AlphaFoldDB" id="A0A3M4AY10"/>
<feature type="region of interest" description="Disordered" evidence="1">
    <location>
        <begin position="39"/>
        <end position="132"/>
    </location>
</feature>
<dbReference type="EMBL" id="RBQE01000118">
    <property type="protein sequence ID" value="RMP11747.1"/>
    <property type="molecule type" value="Genomic_DNA"/>
</dbReference>
<proteinExistence type="predicted"/>
<evidence type="ECO:0000256" key="1">
    <source>
        <dbReference type="SAM" id="MobiDB-lite"/>
    </source>
</evidence>
<evidence type="ECO:0000313" key="3">
    <source>
        <dbReference type="Proteomes" id="UP000281604"/>
    </source>
</evidence>
<protein>
    <recommendedName>
        <fullName evidence="4">DUF2934 domain-containing protein</fullName>
    </recommendedName>
</protein>
<evidence type="ECO:0008006" key="4">
    <source>
        <dbReference type="Google" id="ProtNLM"/>
    </source>
</evidence>
<feature type="compositionally biased region" description="Basic residues" evidence="1">
    <location>
        <begin position="122"/>
        <end position="132"/>
    </location>
</feature>